<evidence type="ECO:0000256" key="7">
    <source>
        <dbReference type="SAM" id="MobiDB-lite"/>
    </source>
</evidence>
<evidence type="ECO:0000256" key="6">
    <source>
        <dbReference type="ARBA" id="ARBA00023136"/>
    </source>
</evidence>
<dbReference type="InterPro" id="IPR006153">
    <property type="entry name" value="Cation/H_exchanger_TM"/>
</dbReference>
<evidence type="ECO:0000256" key="1">
    <source>
        <dbReference type="ARBA" id="ARBA00004141"/>
    </source>
</evidence>
<feature type="transmembrane region" description="Helical" evidence="8">
    <location>
        <begin position="206"/>
        <end position="229"/>
    </location>
</feature>
<name>W7T598_9STRA</name>
<dbReference type="GO" id="GO:1902600">
    <property type="term" value="P:proton transmembrane transport"/>
    <property type="evidence" value="ECO:0007669"/>
    <property type="project" value="InterPro"/>
</dbReference>
<evidence type="ECO:0000256" key="4">
    <source>
        <dbReference type="ARBA" id="ARBA00022989"/>
    </source>
</evidence>
<keyword evidence="4 8" id="KW-1133">Transmembrane helix</keyword>
<proteinExistence type="predicted"/>
<dbReference type="GO" id="GO:0016020">
    <property type="term" value="C:membrane"/>
    <property type="evidence" value="ECO:0007669"/>
    <property type="project" value="UniProtKB-SubCell"/>
</dbReference>
<accession>W7T598</accession>
<keyword evidence="3 8" id="KW-0812">Transmembrane</keyword>
<gene>
    <name evidence="10" type="ORF">Naga_100183g11</name>
</gene>
<evidence type="ECO:0000313" key="11">
    <source>
        <dbReference type="Proteomes" id="UP000019335"/>
    </source>
</evidence>
<dbReference type="PANTHER" id="PTHR32468:SF0">
    <property type="entry name" value="K(+)_H(+) ANTIPORTER 1"/>
    <property type="match status" value="1"/>
</dbReference>
<organism evidence="10 11">
    <name type="scientific">Nannochloropsis gaditana</name>
    <dbReference type="NCBI Taxonomy" id="72520"/>
    <lineage>
        <taxon>Eukaryota</taxon>
        <taxon>Sar</taxon>
        <taxon>Stramenopiles</taxon>
        <taxon>Ochrophyta</taxon>
        <taxon>Eustigmatophyceae</taxon>
        <taxon>Eustigmatales</taxon>
        <taxon>Monodopsidaceae</taxon>
        <taxon>Nannochloropsis</taxon>
    </lineage>
</organism>
<keyword evidence="2" id="KW-0813">Transport</keyword>
<dbReference type="OrthoDB" id="3034026at2759"/>
<keyword evidence="11" id="KW-1185">Reference proteome</keyword>
<dbReference type="GO" id="GO:0015297">
    <property type="term" value="F:antiporter activity"/>
    <property type="evidence" value="ECO:0007669"/>
    <property type="project" value="InterPro"/>
</dbReference>
<evidence type="ECO:0000313" key="10">
    <source>
        <dbReference type="EMBL" id="EWM21712.1"/>
    </source>
</evidence>
<sequence length="314" mass="33019">MGPTAGVVAASAGATTPADVFGALGIGGPPIEAAMALHRWLQGEEAGLDEPRPRSSSIYFQPEGGIMSGHGVLEDTLSLFMVQAVIIITVTRLLSLGTKCLKQPRVIMEVVGGILLGPSALGHIPGYLDTVFPSQSLGYLALVANIGLVLYLFLVGVELDPEVLRRNGHKAVSIAVVGIAIPFGMGCLISPLLFNKLLVKEPGYEGAAYSSFLVFVGVAMSITAFPVLARILLESKLILSTAGTPPLPLYLEICARTSRPPGSATLASEPQALLSLPPSLPPSRRNDHGRRGPERRDRLVLAGLGAFHRPLRGE</sequence>
<dbReference type="PANTHER" id="PTHR32468">
    <property type="entry name" value="CATION/H + ANTIPORTER"/>
    <property type="match status" value="1"/>
</dbReference>
<dbReference type="Pfam" id="PF00999">
    <property type="entry name" value="Na_H_Exchanger"/>
    <property type="match status" value="1"/>
</dbReference>
<keyword evidence="5" id="KW-0406">Ion transport</keyword>
<reference evidence="10 11" key="1">
    <citation type="journal article" date="2014" name="Mol. Plant">
        <title>Chromosome Scale Genome Assembly and Transcriptome Profiling of Nannochloropsis gaditana in Nitrogen Depletion.</title>
        <authorList>
            <person name="Corteggiani Carpinelli E."/>
            <person name="Telatin A."/>
            <person name="Vitulo N."/>
            <person name="Forcato C."/>
            <person name="D'Angelo M."/>
            <person name="Schiavon R."/>
            <person name="Vezzi A."/>
            <person name="Giacometti G.M."/>
            <person name="Morosinotto T."/>
            <person name="Valle G."/>
        </authorList>
    </citation>
    <scope>NUCLEOTIDE SEQUENCE [LARGE SCALE GENOMIC DNA]</scope>
    <source>
        <strain evidence="10 11">B-31</strain>
    </source>
</reference>
<dbReference type="EMBL" id="AZIL01002380">
    <property type="protein sequence ID" value="EWM21712.1"/>
    <property type="molecule type" value="Genomic_DNA"/>
</dbReference>
<evidence type="ECO:0000256" key="2">
    <source>
        <dbReference type="ARBA" id="ARBA00022448"/>
    </source>
</evidence>
<evidence type="ECO:0000259" key="9">
    <source>
        <dbReference type="Pfam" id="PF00999"/>
    </source>
</evidence>
<protein>
    <submittedName>
        <fullName evidence="10">K+ homeostasis protein kha1</fullName>
    </submittedName>
</protein>
<feature type="transmembrane region" description="Helical" evidence="8">
    <location>
        <begin position="77"/>
        <end position="94"/>
    </location>
</feature>
<comment type="caution">
    <text evidence="10">The sequence shown here is derived from an EMBL/GenBank/DDBJ whole genome shotgun (WGS) entry which is preliminary data.</text>
</comment>
<feature type="domain" description="Cation/H+ exchanger transmembrane" evidence="9">
    <location>
        <begin position="87"/>
        <end position="240"/>
    </location>
</feature>
<comment type="subcellular location">
    <subcellularLocation>
        <location evidence="1">Membrane</location>
        <topology evidence="1">Multi-pass membrane protein</topology>
    </subcellularLocation>
</comment>
<evidence type="ECO:0000256" key="8">
    <source>
        <dbReference type="SAM" id="Phobius"/>
    </source>
</evidence>
<dbReference type="AlphaFoldDB" id="W7T598"/>
<feature type="transmembrane region" description="Helical" evidence="8">
    <location>
        <begin position="137"/>
        <end position="159"/>
    </location>
</feature>
<dbReference type="InterPro" id="IPR050794">
    <property type="entry name" value="CPA2_transporter"/>
</dbReference>
<feature type="transmembrane region" description="Helical" evidence="8">
    <location>
        <begin position="171"/>
        <end position="194"/>
    </location>
</feature>
<evidence type="ECO:0000256" key="5">
    <source>
        <dbReference type="ARBA" id="ARBA00023065"/>
    </source>
</evidence>
<dbReference type="InterPro" id="IPR038770">
    <property type="entry name" value="Na+/solute_symporter_sf"/>
</dbReference>
<keyword evidence="6 8" id="KW-0472">Membrane</keyword>
<feature type="compositionally biased region" description="Basic and acidic residues" evidence="7">
    <location>
        <begin position="284"/>
        <end position="296"/>
    </location>
</feature>
<feature type="transmembrane region" description="Helical" evidence="8">
    <location>
        <begin position="106"/>
        <end position="125"/>
    </location>
</feature>
<feature type="region of interest" description="Disordered" evidence="7">
    <location>
        <begin position="273"/>
        <end position="296"/>
    </location>
</feature>
<dbReference type="Proteomes" id="UP000019335">
    <property type="component" value="Unassembled WGS sequence"/>
</dbReference>
<evidence type="ECO:0000256" key="3">
    <source>
        <dbReference type="ARBA" id="ARBA00022692"/>
    </source>
</evidence>
<dbReference type="Gene3D" id="1.20.1530.20">
    <property type="match status" value="1"/>
</dbReference>